<feature type="binding site" evidence="2">
    <location>
        <position position="55"/>
    </location>
    <ligand>
        <name>substrate</name>
    </ligand>
</feature>
<dbReference type="Gene3D" id="3.40.50.1170">
    <property type="entry name" value="L-asparaginase, N-terminal domain"/>
    <property type="match status" value="1"/>
</dbReference>
<dbReference type="SUPFAM" id="SSF53774">
    <property type="entry name" value="Glutaminase/Asparaginase"/>
    <property type="match status" value="2"/>
</dbReference>
<dbReference type="GO" id="GO:0004067">
    <property type="term" value="F:asparaginase activity"/>
    <property type="evidence" value="ECO:0007669"/>
    <property type="project" value="UniProtKB-UniRule"/>
</dbReference>
<dbReference type="InterPro" id="IPR006034">
    <property type="entry name" value="Asparaginase/glutaminase-like"/>
</dbReference>
<feature type="binding site" evidence="2">
    <location>
        <begin position="86"/>
        <end position="87"/>
    </location>
    <ligand>
        <name>substrate</name>
    </ligand>
</feature>
<dbReference type="GO" id="GO:0005829">
    <property type="term" value="C:cytosol"/>
    <property type="evidence" value="ECO:0007669"/>
    <property type="project" value="TreeGrafter"/>
</dbReference>
<name>A0A179B472_9ACTO</name>
<dbReference type="AlphaFoldDB" id="A0A179B472"/>
<feature type="active site" description="O-isoaspartyl threonine intermediate" evidence="1">
    <location>
        <position position="11"/>
    </location>
</feature>
<dbReference type="OrthoDB" id="9788068at2"/>
<feature type="domain" description="L-asparaginase N-terminal" evidence="4">
    <location>
        <begin position="2"/>
        <end position="185"/>
    </location>
</feature>
<dbReference type="Pfam" id="PF17763">
    <property type="entry name" value="Asparaginase_C"/>
    <property type="match status" value="1"/>
</dbReference>
<dbReference type="SFLD" id="SFLDS00057">
    <property type="entry name" value="Glutaminase/Asparaginase"/>
    <property type="match status" value="1"/>
</dbReference>
<evidence type="ECO:0000313" key="6">
    <source>
        <dbReference type="EMBL" id="OAP86250.1"/>
    </source>
</evidence>
<evidence type="ECO:0000256" key="2">
    <source>
        <dbReference type="PIRSR" id="PIRSR001220-2"/>
    </source>
</evidence>
<dbReference type="InterPro" id="IPR036152">
    <property type="entry name" value="Asp/glu_Ase-like_sf"/>
</dbReference>
<gene>
    <name evidence="6" type="ORF">A4H34_03515</name>
</gene>
<keyword evidence="7" id="KW-1185">Reference proteome</keyword>
<evidence type="ECO:0000259" key="5">
    <source>
        <dbReference type="Pfam" id="PF17763"/>
    </source>
</evidence>
<dbReference type="PROSITE" id="PS51732">
    <property type="entry name" value="ASN_GLN_ASE_3"/>
    <property type="match status" value="1"/>
</dbReference>
<evidence type="ECO:0000313" key="7">
    <source>
        <dbReference type="Proteomes" id="UP000078368"/>
    </source>
</evidence>
<dbReference type="InterPro" id="IPR027474">
    <property type="entry name" value="L-asparaginase_N"/>
</dbReference>
<reference evidence="6 7" key="1">
    <citation type="submission" date="2016-04" db="EMBL/GenBank/DDBJ databases">
        <title>Peptidophaga gingivicola gen. nov., sp. nov., isolated from human subgingival plaque.</title>
        <authorList>
            <person name="Beall C.J."/>
            <person name="Mokrzan E.M."/>
            <person name="Griffen A.L."/>
            <person name="Leys E.J."/>
        </authorList>
    </citation>
    <scope>NUCLEOTIDE SEQUENCE [LARGE SCALE GENOMIC DNA]</scope>
    <source>
        <strain evidence="6 7">BA112</strain>
    </source>
</reference>
<evidence type="ECO:0000256" key="1">
    <source>
        <dbReference type="PIRSR" id="PIRSR001220-1"/>
    </source>
</evidence>
<dbReference type="InterPro" id="IPR041725">
    <property type="entry name" value="L-asparaginase_I"/>
</dbReference>
<dbReference type="PRINTS" id="PR00139">
    <property type="entry name" value="ASNGLNASE"/>
</dbReference>
<organism evidence="6 7">
    <name type="scientific">Peptidiphaga gingivicola</name>
    <dbReference type="NCBI Taxonomy" id="2741497"/>
    <lineage>
        <taxon>Bacteria</taxon>
        <taxon>Bacillati</taxon>
        <taxon>Actinomycetota</taxon>
        <taxon>Actinomycetes</taxon>
        <taxon>Actinomycetales</taxon>
        <taxon>Actinomycetaceae</taxon>
        <taxon>Peptidiphaga</taxon>
    </lineage>
</organism>
<dbReference type="PANTHER" id="PTHR11707:SF28">
    <property type="entry name" value="60 KDA LYSOPHOSPHOLIPASE"/>
    <property type="match status" value="1"/>
</dbReference>
<proteinExistence type="predicted"/>
<dbReference type="RefSeq" id="WP_064231101.1">
    <property type="nucleotide sequence ID" value="NZ_LVZK01000001.1"/>
</dbReference>
<dbReference type="PIRSF" id="PIRSF001220">
    <property type="entry name" value="L-ASNase_gatD"/>
    <property type="match status" value="1"/>
</dbReference>
<dbReference type="PIRSF" id="PIRSF500176">
    <property type="entry name" value="L_ASNase"/>
    <property type="match status" value="1"/>
</dbReference>
<evidence type="ECO:0000259" key="4">
    <source>
        <dbReference type="Pfam" id="PF00710"/>
    </source>
</evidence>
<sequence>MRIHVTYTGGTIGMVDSPNGLVPGADLRGWLYSLIAGTELEGRVSLTELEPLIDSSNATPESWQAIIDDLRAHREEADSFVVLHGTDTMSYSSAALSYALVGFDRPVVFTGAQYPLGDVGSDAAGNVAGALRAAASGRAKGVSLFFGHHLLAGNRVTKTSSWSFEGFASPSVPPLARTGAPWRWYATDEVVSPTAGPEPAASGAAASGGTASGFSPSGSTASGTQASGATVSGAKASLLEAAQAPADGVGCARGAEEHDWRDPAPYTRHDVVVLDLAPGISSSRLEALLTPRPEAVLLRAYGVGNVPAAEPGLAEVLERTIADGVPVVVASQCHQAQVFLGHYEAGDAIARAGAVGAGDMTLEAVYSKIVFLLSQGLRGNDLATWIGRPIAGELTLPTFQ</sequence>
<dbReference type="InterPro" id="IPR027473">
    <property type="entry name" value="L-asparaginase_C"/>
</dbReference>
<dbReference type="Gene3D" id="3.40.50.40">
    <property type="match status" value="1"/>
</dbReference>
<feature type="domain" description="Asparaginase/glutaminase C-terminal" evidence="5">
    <location>
        <begin position="270"/>
        <end position="384"/>
    </location>
</feature>
<evidence type="ECO:0000256" key="3">
    <source>
        <dbReference type="SAM" id="MobiDB-lite"/>
    </source>
</evidence>
<accession>A0A179B472</accession>
<dbReference type="CDD" id="cd08963">
    <property type="entry name" value="L-asparaginase_I"/>
    <property type="match status" value="1"/>
</dbReference>
<dbReference type="PANTHER" id="PTHR11707">
    <property type="entry name" value="L-ASPARAGINASE"/>
    <property type="match status" value="1"/>
</dbReference>
<dbReference type="InterPro" id="IPR037152">
    <property type="entry name" value="L-asparaginase_N_sf"/>
</dbReference>
<dbReference type="SMART" id="SM00870">
    <property type="entry name" value="Asparaginase"/>
    <property type="match status" value="1"/>
</dbReference>
<dbReference type="EMBL" id="LVZK01000001">
    <property type="protein sequence ID" value="OAP86250.1"/>
    <property type="molecule type" value="Genomic_DNA"/>
</dbReference>
<protein>
    <submittedName>
        <fullName evidence="6">L-asparaginase 1</fullName>
    </submittedName>
</protein>
<dbReference type="STRING" id="1823756.A4H34_03515"/>
<comment type="caution">
    <text evidence="6">The sequence shown here is derived from an EMBL/GenBank/DDBJ whole genome shotgun (WGS) entry which is preliminary data.</text>
</comment>
<feature type="region of interest" description="Disordered" evidence="3">
    <location>
        <begin position="192"/>
        <end position="227"/>
    </location>
</feature>
<dbReference type="Pfam" id="PF00710">
    <property type="entry name" value="Asparaginase"/>
    <property type="match status" value="1"/>
</dbReference>
<dbReference type="Proteomes" id="UP000078368">
    <property type="component" value="Unassembled WGS sequence"/>
</dbReference>
<dbReference type="InterPro" id="IPR040919">
    <property type="entry name" value="Asparaginase_C"/>
</dbReference>